<dbReference type="AlphaFoldDB" id="A0A068SIU5"/>
<accession>A0A068SIU5</accession>
<proteinExistence type="predicted"/>
<dbReference type="Proteomes" id="UP000027586">
    <property type="component" value="Unassembled WGS sequence"/>
</dbReference>
<gene>
    <name evidence="1" type="ORF">LCOR_12143.1</name>
</gene>
<comment type="caution">
    <text evidence="1">The sequence shown here is derived from an EMBL/GenBank/DDBJ whole genome shotgun (WGS) entry which is preliminary data.</text>
</comment>
<sequence length="80" mass="8688">MSVVDIHLHHSTFLVRADLAELRSNKEHINAYMQHALSTSTDVSLFERNSAKSARITTIESRKCSTGAGASFPSSGLGKN</sequence>
<keyword evidence="2" id="KW-1185">Reference proteome</keyword>
<dbReference type="VEuPathDB" id="FungiDB:LCOR_12143.1"/>
<dbReference type="EMBL" id="CBTN010000182">
    <property type="protein sequence ID" value="CDH61366.1"/>
    <property type="molecule type" value="Genomic_DNA"/>
</dbReference>
<organism evidence="1 2">
    <name type="scientific">Lichtheimia corymbifera JMRC:FSU:9682</name>
    <dbReference type="NCBI Taxonomy" id="1263082"/>
    <lineage>
        <taxon>Eukaryota</taxon>
        <taxon>Fungi</taxon>
        <taxon>Fungi incertae sedis</taxon>
        <taxon>Mucoromycota</taxon>
        <taxon>Mucoromycotina</taxon>
        <taxon>Mucoromycetes</taxon>
        <taxon>Mucorales</taxon>
        <taxon>Lichtheimiaceae</taxon>
        <taxon>Lichtheimia</taxon>
    </lineage>
</organism>
<protein>
    <submittedName>
        <fullName evidence="1">Uncharacterized protein</fullName>
    </submittedName>
</protein>
<evidence type="ECO:0000313" key="2">
    <source>
        <dbReference type="Proteomes" id="UP000027586"/>
    </source>
</evidence>
<reference evidence="1" key="1">
    <citation type="submission" date="2013-08" db="EMBL/GenBank/DDBJ databases">
        <title>Gene expansion shapes genome architecture in the human pathogen Lichtheimia corymbifera: an evolutionary genomics analysis in the ancient terrestrial Mucorales (Mucoromycotina).</title>
        <authorList>
            <person name="Schwartze V.U."/>
            <person name="Winter S."/>
            <person name="Shelest E."/>
            <person name="Marcet-Houben M."/>
            <person name="Horn F."/>
            <person name="Wehner S."/>
            <person name="Hoffmann K."/>
            <person name="Riege K."/>
            <person name="Sammeth M."/>
            <person name="Nowrousian M."/>
            <person name="Valiante V."/>
            <person name="Linde J."/>
            <person name="Jacobsen I.D."/>
            <person name="Marz M."/>
            <person name="Brakhage A.A."/>
            <person name="Gabaldon T."/>
            <person name="Bocker S."/>
            <person name="Voigt K."/>
        </authorList>
    </citation>
    <scope>NUCLEOTIDE SEQUENCE [LARGE SCALE GENOMIC DNA]</scope>
    <source>
        <strain evidence="1">FSU 9682</strain>
    </source>
</reference>
<evidence type="ECO:0000313" key="1">
    <source>
        <dbReference type="EMBL" id="CDH61366.1"/>
    </source>
</evidence>
<name>A0A068SIU5_9FUNG</name>